<organism evidence="2 3">
    <name type="scientific">Nannochloropsis salina CCMP1776</name>
    <dbReference type="NCBI Taxonomy" id="1027361"/>
    <lineage>
        <taxon>Eukaryota</taxon>
        <taxon>Sar</taxon>
        <taxon>Stramenopiles</taxon>
        <taxon>Ochrophyta</taxon>
        <taxon>Eustigmatophyceae</taxon>
        <taxon>Eustigmatales</taxon>
        <taxon>Monodopsidaceae</taxon>
        <taxon>Microchloropsis</taxon>
        <taxon>Microchloropsis salina</taxon>
    </lineage>
</organism>
<proteinExistence type="predicted"/>
<evidence type="ECO:0000256" key="1">
    <source>
        <dbReference type="SAM" id="Phobius"/>
    </source>
</evidence>
<keyword evidence="3" id="KW-1185">Reference proteome</keyword>
<dbReference type="Proteomes" id="UP000355283">
    <property type="component" value="Unassembled WGS sequence"/>
</dbReference>
<feature type="transmembrane region" description="Helical" evidence="1">
    <location>
        <begin position="60"/>
        <end position="80"/>
    </location>
</feature>
<dbReference type="AlphaFoldDB" id="A0A4D9DCD7"/>
<evidence type="ECO:0000313" key="3">
    <source>
        <dbReference type="Proteomes" id="UP000355283"/>
    </source>
</evidence>
<sequence length="284" mass="31025">MGAGMELPVDNQSRLAIGSIGMAVSVLLCITASVRLSRFCLAYEWRFREIVSDSFGRKRLAIHLVLVAGTWFVIPLYALLLHARPPNPSTLSSLSSSFHFLFSSSLPSSSFPSLSLFEPAPSSSPTFCMGLLALIRFQLLCTLASLGLVLSDWRIDVYEAPLHRARRVWMYELRDAVTAGLLCLAFVLNLAGMGFCLDPRWAGENEYIGETPSSPTGTVQAYVADAAYLVQVVCACLLMGSMLYSGLQTDDLLPPRPVLPFPLPLPPPRPPALLHLLFPTTIPL</sequence>
<evidence type="ECO:0000313" key="2">
    <source>
        <dbReference type="EMBL" id="TFJ88724.1"/>
    </source>
</evidence>
<gene>
    <name evidence="2" type="ORF">NSK_000293</name>
</gene>
<feature type="transmembrane region" description="Helical" evidence="1">
    <location>
        <begin position="15"/>
        <end position="39"/>
    </location>
</feature>
<accession>A0A4D9DCD7</accession>
<name>A0A4D9DCD7_9STRA</name>
<protein>
    <submittedName>
        <fullName evidence="2">Uncharacterized protein</fullName>
    </submittedName>
</protein>
<feature type="transmembrane region" description="Helical" evidence="1">
    <location>
        <begin position="131"/>
        <end position="155"/>
    </location>
</feature>
<keyword evidence="1" id="KW-1133">Transmembrane helix</keyword>
<dbReference type="OrthoDB" id="10374619at2759"/>
<feature type="transmembrane region" description="Helical" evidence="1">
    <location>
        <begin position="226"/>
        <end position="247"/>
    </location>
</feature>
<comment type="caution">
    <text evidence="2">The sequence shown here is derived from an EMBL/GenBank/DDBJ whole genome shotgun (WGS) entry which is preliminary data.</text>
</comment>
<reference evidence="2 3" key="1">
    <citation type="submission" date="2019-01" db="EMBL/GenBank/DDBJ databases">
        <title>Nuclear Genome Assembly of the Microalgal Biofuel strain Nannochloropsis salina CCMP1776.</title>
        <authorList>
            <person name="Hovde B."/>
        </authorList>
    </citation>
    <scope>NUCLEOTIDE SEQUENCE [LARGE SCALE GENOMIC DNA]</scope>
    <source>
        <strain evidence="2 3">CCMP1776</strain>
    </source>
</reference>
<keyword evidence="1" id="KW-0472">Membrane</keyword>
<dbReference type="EMBL" id="SDOX01000001">
    <property type="protein sequence ID" value="TFJ88724.1"/>
    <property type="molecule type" value="Genomic_DNA"/>
</dbReference>
<keyword evidence="1" id="KW-0812">Transmembrane</keyword>
<feature type="transmembrane region" description="Helical" evidence="1">
    <location>
        <begin position="176"/>
        <end position="195"/>
    </location>
</feature>